<dbReference type="Gene3D" id="3.10.180.10">
    <property type="entry name" value="2,3-Dihydroxybiphenyl 1,2-Dioxygenase, domain 1"/>
    <property type="match status" value="2"/>
</dbReference>
<dbReference type="RefSeq" id="WP_110342992.1">
    <property type="nucleotide sequence ID" value="NZ_JBHVKT010000007.1"/>
</dbReference>
<keyword evidence="4" id="KW-1185">Reference proteome</keyword>
<feature type="domain" description="VOC" evidence="2">
    <location>
        <begin position="8"/>
        <end position="118"/>
    </location>
</feature>
<dbReference type="InterPro" id="IPR051332">
    <property type="entry name" value="Fosfomycin_Res_Enzymes"/>
</dbReference>
<dbReference type="GO" id="GO:0046872">
    <property type="term" value="F:metal ion binding"/>
    <property type="evidence" value="ECO:0007669"/>
    <property type="project" value="UniProtKB-KW"/>
</dbReference>
<dbReference type="Proteomes" id="UP000247892">
    <property type="component" value="Unassembled WGS sequence"/>
</dbReference>
<dbReference type="Pfam" id="PF00903">
    <property type="entry name" value="Glyoxalase"/>
    <property type="match status" value="2"/>
</dbReference>
<evidence type="ECO:0000259" key="2">
    <source>
        <dbReference type="PROSITE" id="PS51819"/>
    </source>
</evidence>
<organism evidence="3 4">
    <name type="scientific">Prauserella flavalba</name>
    <dbReference type="NCBI Taxonomy" id="1477506"/>
    <lineage>
        <taxon>Bacteria</taxon>
        <taxon>Bacillati</taxon>
        <taxon>Actinomycetota</taxon>
        <taxon>Actinomycetes</taxon>
        <taxon>Pseudonocardiales</taxon>
        <taxon>Pseudonocardiaceae</taxon>
        <taxon>Prauserella</taxon>
    </lineage>
</organism>
<accession>A0A318M0I5</accession>
<protein>
    <recommendedName>
        <fullName evidence="2">VOC domain-containing protein</fullName>
    </recommendedName>
</protein>
<name>A0A318M0I5_9PSEU</name>
<evidence type="ECO:0000313" key="3">
    <source>
        <dbReference type="EMBL" id="PXY21561.1"/>
    </source>
</evidence>
<gene>
    <name evidence="3" type="ORF">BA062_32150</name>
</gene>
<dbReference type="InterPro" id="IPR004360">
    <property type="entry name" value="Glyas_Fos-R_dOase_dom"/>
</dbReference>
<sequence>MDTLIPHRLGYVALDVADLDEAAAWWTTYAMLEVSERTDDAIYLRGGTDHHWIVLHHTDGTPGLRKLAFEVGERADLERYRDRLAGEGIEVTDHDGAWTGKAIRFRDPNGYLVELFADMGNMGITPTTPWINPADLLHAVVAVSDLEKSFDFYGRVLGLLESDRVMERTIFLRAGNQYHHSLVLGAGRGEPPLLDHIALHFRDIDDLMRVRQNFIERGEPFARDLLRHPTSGSMGFYAKAVPSPSTVEFCIDHGKITDPDHRPRAMARARWASNVWLPPVNTHA</sequence>
<dbReference type="OrthoDB" id="317332at2"/>
<proteinExistence type="predicted"/>
<feature type="domain" description="VOC" evidence="2">
    <location>
        <begin position="135"/>
        <end position="252"/>
    </location>
</feature>
<keyword evidence="1" id="KW-0479">Metal-binding</keyword>
<dbReference type="PANTHER" id="PTHR36113">
    <property type="entry name" value="LYASE, PUTATIVE-RELATED-RELATED"/>
    <property type="match status" value="1"/>
</dbReference>
<reference evidence="3 4" key="1">
    <citation type="submission" date="2016-07" db="EMBL/GenBank/DDBJ databases">
        <title>Draft genome sequence of Prauserella sp. YIM 121212, isolated from alkaline soil.</title>
        <authorList>
            <person name="Ruckert C."/>
            <person name="Albersmeier A."/>
            <person name="Jiang C.-L."/>
            <person name="Jiang Y."/>
            <person name="Kalinowski J."/>
            <person name="Schneider O."/>
            <person name="Winkler A."/>
            <person name="Zotchev S.B."/>
        </authorList>
    </citation>
    <scope>NUCLEOTIDE SEQUENCE [LARGE SCALE GENOMIC DNA]</scope>
    <source>
        <strain evidence="3 4">YIM 121212</strain>
    </source>
</reference>
<evidence type="ECO:0000256" key="1">
    <source>
        <dbReference type="ARBA" id="ARBA00022723"/>
    </source>
</evidence>
<dbReference type="AlphaFoldDB" id="A0A318M0I5"/>
<dbReference type="InterPro" id="IPR029068">
    <property type="entry name" value="Glyas_Bleomycin-R_OHBP_Dase"/>
</dbReference>
<evidence type="ECO:0000313" key="4">
    <source>
        <dbReference type="Proteomes" id="UP000247892"/>
    </source>
</evidence>
<dbReference type="InterPro" id="IPR037523">
    <property type="entry name" value="VOC_core"/>
</dbReference>
<dbReference type="EMBL" id="MASU01000015">
    <property type="protein sequence ID" value="PXY21561.1"/>
    <property type="molecule type" value="Genomic_DNA"/>
</dbReference>
<comment type="caution">
    <text evidence="3">The sequence shown here is derived from an EMBL/GenBank/DDBJ whole genome shotgun (WGS) entry which is preliminary data.</text>
</comment>
<dbReference type="PROSITE" id="PS51819">
    <property type="entry name" value="VOC"/>
    <property type="match status" value="2"/>
</dbReference>
<dbReference type="SUPFAM" id="SSF54593">
    <property type="entry name" value="Glyoxalase/Bleomycin resistance protein/Dihydroxybiphenyl dioxygenase"/>
    <property type="match status" value="1"/>
</dbReference>
<dbReference type="PANTHER" id="PTHR36113:SF6">
    <property type="entry name" value="FOSFOMYCIN RESISTANCE PROTEIN FOSX"/>
    <property type="match status" value="1"/>
</dbReference>